<dbReference type="GO" id="GO:1902626">
    <property type="term" value="P:assembly of large subunit precursor of preribosome"/>
    <property type="evidence" value="ECO:0007669"/>
    <property type="project" value="EnsemblFungi"/>
</dbReference>
<feature type="domain" description="UPF0113" evidence="8">
    <location>
        <begin position="101"/>
        <end position="180"/>
    </location>
</feature>
<evidence type="ECO:0000259" key="9">
    <source>
        <dbReference type="Pfam" id="PF17833"/>
    </source>
</evidence>
<keyword evidence="11" id="KW-1185">Reference proteome</keyword>
<dbReference type="CDD" id="cd21151">
    <property type="entry name" value="PUA_Nip7-like"/>
    <property type="match status" value="1"/>
</dbReference>
<gene>
    <name evidence="10" type="ORF">ATEIFO6365_0003020500</name>
</gene>
<name>A0A5M3YV50_ASPTE</name>
<dbReference type="CDD" id="cd21146">
    <property type="entry name" value="Nip7_N_euk"/>
    <property type="match status" value="1"/>
</dbReference>
<dbReference type="InterPro" id="IPR055359">
    <property type="entry name" value="Nip7_N_euk"/>
</dbReference>
<dbReference type="PIRSF" id="PIRSF017190">
    <property type="entry name" value="Rbsml_synth_fac_NIP7"/>
    <property type="match status" value="1"/>
</dbReference>
<evidence type="ECO:0000256" key="6">
    <source>
        <dbReference type="ARBA" id="ARBA00054591"/>
    </source>
</evidence>
<dbReference type="Pfam" id="PF17833">
    <property type="entry name" value="pre-PUA_NIP7"/>
    <property type="match status" value="1"/>
</dbReference>
<dbReference type="InterPro" id="IPR015947">
    <property type="entry name" value="PUA-like_sf"/>
</dbReference>
<evidence type="ECO:0000256" key="2">
    <source>
        <dbReference type="ARBA" id="ARBA00009895"/>
    </source>
</evidence>
<comment type="caution">
    <text evidence="10">The sequence shown here is derived from an EMBL/GenBank/DDBJ whole genome shotgun (WGS) entry which is preliminary data.</text>
</comment>
<organism evidence="10 11">
    <name type="scientific">Aspergillus terreus</name>
    <dbReference type="NCBI Taxonomy" id="33178"/>
    <lineage>
        <taxon>Eukaryota</taxon>
        <taxon>Fungi</taxon>
        <taxon>Dikarya</taxon>
        <taxon>Ascomycota</taxon>
        <taxon>Pezizomycotina</taxon>
        <taxon>Eurotiomycetes</taxon>
        <taxon>Eurotiomycetidae</taxon>
        <taxon>Eurotiales</taxon>
        <taxon>Aspergillaceae</taxon>
        <taxon>Aspergillus</taxon>
        <taxon>Aspergillus subgen. Circumdati</taxon>
    </lineage>
</organism>
<dbReference type="GO" id="GO:0005730">
    <property type="term" value="C:nucleolus"/>
    <property type="evidence" value="ECO:0007669"/>
    <property type="project" value="UniProtKB-SubCell"/>
</dbReference>
<accession>A0A5M3YV50</accession>
<evidence type="ECO:0000256" key="4">
    <source>
        <dbReference type="ARBA" id="ARBA00022884"/>
    </source>
</evidence>
<comment type="subunit">
    <text evidence="7">Interacts with pre-ribosome complex.</text>
</comment>
<dbReference type="VEuPathDB" id="FungiDB:ATEG_00205"/>
<evidence type="ECO:0000256" key="5">
    <source>
        <dbReference type="ARBA" id="ARBA00023242"/>
    </source>
</evidence>
<dbReference type="OrthoDB" id="27490at2759"/>
<keyword evidence="3 7" id="KW-0690">Ribosome biogenesis</keyword>
<dbReference type="FunFam" id="3.10.450.220:FF:000001">
    <property type="entry name" value="60S ribosome subunit biogenesis protein NIP7 homolog"/>
    <property type="match status" value="1"/>
</dbReference>
<dbReference type="FunFam" id="2.30.130.10:FF:000002">
    <property type="entry name" value="60S ribosome subunit biogenesis protein NIP7 homolog"/>
    <property type="match status" value="1"/>
</dbReference>
<dbReference type="Gene3D" id="2.30.130.10">
    <property type="entry name" value="PUA domain"/>
    <property type="match status" value="1"/>
</dbReference>
<evidence type="ECO:0000256" key="1">
    <source>
        <dbReference type="ARBA" id="ARBA00004604"/>
    </source>
</evidence>
<reference evidence="10 11" key="1">
    <citation type="submission" date="2020-01" db="EMBL/GenBank/DDBJ databases">
        <title>Aspergillus terreus IFO 6365 whole genome shotgun sequence.</title>
        <authorList>
            <person name="Kanamasa S."/>
            <person name="Takahashi H."/>
        </authorList>
    </citation>
    <scope>NUCLEOTIDE SEQUENCE [LARGE SCALE GENOMIC DNA]</scope>
    <source>
        <strain evidence="10 11">IFO 6365</strain>
    </source>
</reference>
<evidence type="ECO:0000256" key="7">
    <source>
        <dbReference type="PIRNR" id="PIRNR017190"/>
    </source>
</evidence>
<dbReference type="EMBL" id="BLJY01000003">
    <property type="protein sequence ID" value="GFF14152.1"/>
    <property type="molecule type" value="Genomic_DNA"/>
</dbReference>
<dbReference type="AlphaFoldDB" id="A0A5M3YV50"/>
<dbReference type="Pfam" id="PF03657">
    <property type="entry name" value="UPF0113"/>
    <property type="match status" value="1"/>
</dbReference>
<comment type="subcellular location">
    <subcellularLocation>
        <location evidence="1">Nucleus</location>
        <location evidence="1">Nucleolus</location>
    </subcellularLocation>
</comment>
<proteinExistence type="inferred from homology"/>
<evidence type="ECO:0000313" key="11">
    <source>
        <dbReference type="Proteomes" id="UP000452235"/>
    </source>
</evidence>
<dbReference type="PROSITE" id="PS50890">
    <property type="entry name" value="PUA"/>
    <property type="match status" value="1"/>
</dbReference>
<dbReference type="InterPro" id="IPR040598">
    <property type="entry name" value="NIP7_N"/>
</dbReference>
<evidence type="ECO:0000256" key="3">
    <source>
        <dbReference type="ARBA" id="ARBA00022517"/>
    </source>
</evidence>
<keyword evidence="4 7" id="KW-0694">RNA-binding</keyword>
<protein>
    <recommendedName>
        <fullName evidence="7">60S ribosome subunit biogenesis protein NIP7</fullName>
    </recommendedName>
</protein>
<evidence type="ECO:0000313" key="10">
    <source>
        <dbReference type="EMBL" id="GFF14152.1"/>
    </source>
</evidence>
<feature type="domain" description="60S ribosome subunit biogenesis protein NIP7 pre-PUA" evidence="9">
    <location>
        <begin position="1"/>
        <end position="88"/>
    </location>
</feature>
<dbReference type="InterPro" id="IPR036974">
    <property type="entry name" value="PUA_sf"/>
</dbReference>
<dbReference type="GO" id="GO:0005737">
    <property type="term" value="C:cytoplasm"/>
    <property type="evidence" value="ECO:0007669"/>
    <property type="project" value="EnsemblFungi"/>
</dbReference>
<evidence type="ECO:0000259" key="8">
    <source>
        <dbReference type="Pfam" id="PF03657"/>
    </source>
</evidence>
<dbReference type="GO" id="GO:0030687">
    <property type="term" value="C:preribosome, large subunit precursor"/>
    <property type="evidence" value="ECO:0007669"/>
    <property type="project" value="EnsemblFungi"/>
</dbReference>
<dbReference type="GO" id="GO:0003723">
    <property type="term" value="F:RNA binding"/>
    <property type="evidence" value="ECO:0007669"/>
    <property type="project" value="UniProtKB-KW"/>
</dbReference>
<comment type="similarity">
    <text evidence="2 7">Belongs to the NIP7 family.</text>
</comment>
<dbReference type="GO" id="GO:0000463">
    <property type="term" value="P:maturation of LSU-rRNA from tricistronic rRNA transcript (SSU-rRNA, 5.8S rRNA, LSU-rRNA)"/>
    <property type="evidence" value="ECO:0007669"/>
    <property type="project" value="EnsemblFungi"/>
</dbReference>
<dbReference type="Proteomes" id="UP000452235">
    <property type="component" value="Unassembled WGS sequence"/>
</dbReference>
<comment type="function">
    <text evidence="6 7">Required for proper 27S pre-rRNA processing and 60S ribosome subunit assembly.</text>
</comment>
<dbReference type="InterPro" id="IPR016686">
    <property type="entry name" value="Ribosomal_synth_fac_NIP7"/>
</dbReference>
<keyword evidence="5 7" id="KW-0539">Nucleus</keyword>
<dbReference type="InterPro" id="IPR005155">
    <property type="entry name" value="UPF0113_PUA"/>
</dbReference>
<dbReference type="Gene3D" id="3.10.450.220">
    <property type="match status" value="1"/>
</dbReference>
<dbReference type="SUPFAM" id="SSF88697">
    <property type="entry name" value="PUA domain-like"/>
    <property type="match status" value="1"/>
</dbReference>
<dbReference type="OMA" id="LISMGTC"/>
<sequence>MRPLTEQELRTVLEKLTVYVGSSVKDLLTPTDSSGKPDRWVFRLAQSRVYFVRLSLANLATSIARENLLSCGTCLGRFTKSGKFRLHITALSVIAPIARHKLYLRPNGVMPFLYGGHAVKAHVARWSQECPEHSGVVVFDSEDMPLGFGIAAKAPAAAQRASPTEIVCFRQADCGEYLREEDSLFTA</sequence>
<dbReference type="SUPFAM" id="SSF88802">
    <property type="entry name" value="Pre-PUA domain"/>
    <property type="match status" value="1"/>
</dbReference>